<sequence length="413" mass="45649">MFDFKKINIEADRPYWVAFNTFQGIGPIRFLVILKAFGSAEAAWKGSRQGWKSLNLGDSLEERFFRYRQDFYPLVYFEKLISGGLEKKEEKWGFNNQEQKENFFWVERQGRYLLSNPGPIWPLTLMDEDYPFLLKDIDSSPFVLYVKSDLSKAALKKFFSFPSLAVVGTRKMTGYGRQATAQLVRDLAQAGLVIVSGMARGVDSAAHQAALEAGGRTVAVLGCGADIIYPPENKKLYQLILRKGVVISEFPPGMPPLPGNFPSRNRIIAGMSFGVLVSEGARKSGSLITASLAAEFGREVFAVPGPINFGLSAGPMFLIKNGAKLVSEAEDILEELDRGRLTTSAIVPKGVAEKVNLSGEEKLVVDSLQNENLTVDEIIEKTEIVIDKLNSLLTVLEIKGIIENLGGGRWGRR</sequence>
<organism evidence="4 5">
    <name type="scientific">Candidatus Shapirobacteria bacterium CG09_land_8_20_14_0_10_38_17</name>
    <dbReference type="NCBI Taxonomy" id="1974884"/>
    <lineage>
        <taxon>Bacteria</taxon>
        <taxon>Candidatus Shapironibacteriota</taxon>
    </lineage>
</organism>
<evidence type="ECO:0000259" key="2">
    <source>
        <dbReference type="Pfam" id="PF02481"/>
    </source>
</evidence>
<name>A0A2H0WR88_9BACT</name>
<dbReference type="AlphaFoldDB" id="A0A2H0WR88"/>
<dbReference type="InterPro" id="IPR057666">
    <property type="entry name" value="DrpA_SLOG"/>
</dbReference>
<dbReference type="SUPFAM" id="SSF102405">
    <property type="entry name" value="MCP/YpsA-like"/>
    <property type="match status" value="1"/>
</dbReference>
<dbReference type="GO" id="GO:0009294">
    <property type="term" value="P:DNA-mediated transformation"/>
    <property type="evidence" value="ECO:0007669"/>
    <property type="project" value="InterPro"/>
</dbReference>
<evidence type="ECO:0000313" key="4">
    <source>
        <dbReference type="EMBL" id="PIS15166.1"/>
    </source>
</evidence>
<dbReference type="Proteomes" id="UP000231282">
    <property type="component" value="Unassembled WGS sequence"/>
</dbReference>
<dbReference type="PANTHER" id="PTHR43022:SF1">
    <property type="entry name" value="PROTEIN SMF"/>
    <property type="match status" value="1"/>
</dbReference>
<dbReference type="InterPro" id="IPR041614">
    <property type="entry name" value="DprA_WH"/>
</dbReference>
<dbReference type="InterPro" id="IPR036388">
    <property type="entry name" value="WH-like_DNA-bd_sf"/>
</dbReference>
<dbReference type="Pfam" id="PF02481">
    <property type="entry name" value="DNA_processg_A"/>
    <property type="match status" value="1"/>
</dbReference>
<protein>
    <submittedName>
        <fullName evidence="4">DNA-protecting protein DprA</fullName>
    </submittedName>
</protein>
<evidence type="ECO:0000313" key="5">
    <source>
        <dbReference type="Proteomes" id="UP000231282"/>
    </source>
</evidence>
<comment type="similarity">
    <text evidence="1">Belongs to the DprA/Smf family.</text>
</comment>
<reference evidence="5" key="1">
    <citation type="submission" date="2017-09" db="EMBL/GenBank/DDBJ databases">
        <title>Depth-based differentiation of microbial function through sediment-hosted aquifers and enrichment of novel symbionts in the deep terrestrial subsurface.</title>
        <authorList>
            <person name="Probst A.J."/>
            <person name="Ladd B."/>
            <person name="Jarett J.K."/>
            <person name="Geller-Mcgrath D.E."/>
            <person name="Sieber C.M.K."/>
            <person name="Emerson J.B."/>
            <person name="Anantharaman K."/>
            <person name="Thomas B.C."/>
            <person name="Malmstrom R."/>
            <person name="Stieglmeier M."/>
            <person name="Klingl A."/>
            <person name="Woyke T."/>
            <person name="Ryan C.M."/>
            <person name="Banfield J.F."/>
        </authorList>
    </citation>
    <scope>NUCLEOTIDE SEQUENCE [LARGE SCALE GENOMIC DNA]</scope>
</reference>
<dbReference type="InterPro" id="IPR003488">
    <property type="entry name" value="DprA"/>
</dbReference>
<dbReference type="Pfam" id="PF17782">
    <property type="entry name" value="WHD_DprA"/>
    <property type="match status" value="1"/>
</dbReference>
<comment type="caution">
    <text evidence="4">The sequence shown here is derived from an EMBL/GenBank/DDBJ whole genome shotgun (WGS) entry which is preliminary data.</text>
</comment>
<gene>
    <name evidence="4" type="primary">dprA</name>
    <name evidence="4" type="ORF">COT63_01425</name>
</gene>
<dbReference type="Gene3D" id="1.10.10.10">
    <property type="entry name" value="Winged helix-like DNA-binding domain superfamily/Winged helix DNA-binding domain"/>
    <property type="match status" value="1"/>
</dbReference>
<dbReference type="EMBL" id="PEZH01000024">
    <property type="protein sequence ID" value="PIS15166.1"/>
    <property type="molecule type" value="Genomic_DNA"/>
</dbReference>
<accession>A0A2H0WR88</accession>
<evidence type="ECO:0000259" key="3">
    <source>
        <dbReference type="Pfam" id="PF17782"/>
    </source>
</evidence>
<dbReference type="PANTHER" id="PTHR43022">
    <property type="entry name" value="PROTEIN SMF"/>
    <property type="match status" value="1"/>
</dbReference>
<dbReference type="NCBIfam" id="TIGR00732">
    <property type="entry name" value="dprA"/>
    <property type="match status" value="1"/>
</dbReference>
<feature type="domain" description="DprA winged helix" evidence="3">
    <location>
        <begin position="356"/>
        <end position="408"/>
    </location>
</feature>
<evidence type="ECO:0000256" key="1">
    <source>
        <dbReference type="ARBA" id="ARBA00006525"/>
    </source>
</evidence>
<dbReference type="Gene3D" id="3.40.50.450">
    <property type="match status" value="1"/>
</dbReference>
<feature type="domain" description="Smf/DprA SLOG" evidence="2">
    <location>
        <begin position="123"/>
        <end position="336"/>
    </location>
</feature>
<proteinExistence type="inferred from homology"/>